<accession>A0A4Q2S344</accession>
<proteinExistence type="predicted"/>
<dbReference type="Pfam" id="PF24722">
    <property type="entry name" value="DUF7674"/>
    <property type="match status" value="1"/>
</dbReference>
<comment type="caution">
    <text evidence="2">The sequence shown here is derived from an EMBL/GenBank/DDBJ whole genome shotgun (WGS) entry which is preliminary data.</text>
</comment>
<protein>
    <recommendedName>
        <fullName evidence="1">DUF7674 domain-containing protein</fullName>
    </recommendedName>
</protein>
<evidence type="ECO:0000313" key="3">
    <source>
        <dbReference type="Proteomes" id="UP000294071"/>
    </source>
</evidence>
<dbReference type="AlphaFoldDB" id="A0A4Q2S344"/>
<gene>
    <name evidence="2" type="ORF">EUA93_10965</name>
</gene>
<dbReference type="InterPro" id="IPR056091">
    <property type="entry name" value="DUF7674"/>
</dbReference>
<feature type="domain" description="DUF7674" evidence="1">
    <location>
        <begin position="9"/>
        <end position="106"/>
    </location>
</feature>
<reference evidence="2 3" key="1">
    <citation type="submission" date="2019-01" db="EMBL/GenBank/DDBJ databases">
        <title>Novel species of Nocardioides.</title>
        <authorList>
            <person name="Liu Q."/>
            <person name="Xin Y.-H."/>
        </authorList>
    </citation>
    <scope>NUCLEOTIDE SEQUENCE [LARGE SCALE GENOMIC DNA]</scope>
    <source>
        <strain evidence="2 3">CGMCC 4.6882</strain>
    </source>
</reference>
<name>A0A4Q2S344_9ACTN</name>
<evidence type="ECO:0000313" key="2">
    <source>
        <dbReference type="EMBL" id="RYB94824.1"/>
    </source>
</evidence>
<evidence type="ECO:0000259" key="1">
    <source>
        <dbReference type="Pfam" id="PF24722"/>
    </source>
</evidence>
<organism evidence="2 3">
    <name type="scientific">Nocardioides oleivorans</name>
    <dbReference type="NCBI Taxonomy" id="273676"/>
    <lineage>
        <taxon>Bacteria</taxon>
        <taxon>Bacillati</taxon>
        <taxon>Actinomycetota</taxon>
        <taxon>Actinomycetes</taxon>
        <taxon>Propionibacteriales</taxon>
        <taxon>Nocardioidaceae</taxon>
        <taxon>Nocardioides</taxon>
    </lineage>
</organism>
<keyword evidence="3" id="KW-1185">Reference proteome</keyword>
<dbReference type="OrthoDB" id="8410617at2"/>
<sequence>MTVEADLTNRLVSEASELKLLLDAHLEDQEGEILPYLFMGDVASWLDEQSRKQPERASAIARWLEGEFAEGDFDVRNLIDVGIVEMLPALPDGAPVLDLLGPELRARAEVAGLMS</sequence>
<dbReference type="Proteomes" id="UP000294071">
    <property type="component" value="Unassembled WGS sequence"/>
</dbReference>
<dbReference type="RefSeq" id="WP_129400172.1">
    <property type="nucleotide sequence ID" value="NZ_SDWT01000001.1"/>
</dbReference>
<dbReference type="EMBL" id="SDWT01000001">
    <property type="protein sequence ID" value="RYB94824.1"/>
    <property type="molecule type" value="Genomic_DNA"/>
</dbReference>